<dbReference type="RefSeq" id="WP_149103023.1">
    <property type="nucleotide sequence ID" value="NZ_VTFT01000001.1"/>
</dbReference>
<dbReference type="InterPro" id="IPR022742">
    <property type="entry name" value="Hydrolase_4"/>
</dbReference>
<gene>
    <name evidence="2" type="ORF">FZO89_09500</name>
</gene>
<comment type="caution">
    <text evidence="2">The sequence shown here is derived from an EMBL/GenBank/DDBJ whole genome shotgun (WGS) entry which is preliminary data.</text>
</comment>
<dbReference type="Proteomes" id="UP000324973">
    <property type="component" value="Unassembled WGS sequence"/>
</dbReference>
<evidence type="ECO:0000259" key="1">
    <source>
        <dbReference type="Pfam" id="PF12146"/>
    </source>
</evidence>
<dbReference type="SUPFAM" id="SSF53474">
    <property type="entry name" value="alpha/beta-Hydrolases"/>
    <property type="match status" value="1"/>
</dbReference>
<accession>A0A5D4XU10</accession>
<proteinExistence type="predicted"/>
<evidence type="ECO:0000313" key="3">
    <source>
        <dbReference type="Proteomes" id="UP000324973"/>
    </source>
</evidence>
<reference evidence="2 3" key="1">
    <citation type="submission" date="2019-08" db="EMBL/GenBank/DDBJ databases">
        <title>Luteimonas viscosus sp. nov., isolated from soil of a sunflower field.</title>
        <authorList>
            <person name="Jianli Z."/>
            <person name="Ying Z."/>
        </authorList>
    </citation>
    <scope>NUCLEOTIDE SEQUENCE [LARGE SCALE GENOMIC DNA]</scope>
    <source>
        <strain evidence="2 3">XBU10</strain>
    </source>
</reference>
<protein>
    <submittedName>
        <fullName evidence="2">Lysophospholipase</fullName>
    </submittedName>
</protein>
<organism evidence="2 3">
    <name type="scientific">Luteimonas viscosa</name>
    <dbReference type="NCBI Taxonomy" id="1132694"/>
    <lineage>
        <taxon>Bacteria</taxon>
        <taxon>Pseudomonadati</taxon>
        <taxon>Pseudomonadota</taxon>
        <taxon>Gammaproteobacteria</taxon>
        <taxon>Lysobacterales</taxon>
        <taxon>Lysobacteraceae</taxon>
        <taxon>Luteimonas</taxon>
    </lineage>
</organism>
<dbReference type="AlphaFoldDB" id="A0A5D4XU10"/>
<feature type="domain" description="Serine aminopeptidase S33" evidence="1">
    <location>
        <begin position="53"/>
        <end position="198"/>
    </location>
</feature>
<dbReference type="OrthoDB" id="8561148at2"/>
<keyword evidence="3" id="KW-1185">Reference proteome</keyword>
<sequence>MTALVVLPGLDGTATLHAEFVASVGPAFESVTVVPYPPDEALGYVALEALVRAQLPAATPFVLLGESFSGPVALSIAADPPPNLVGLVLSTTFAKSPTPLLSPFAALTSIAPVRAVPVSLLSWLLFGRWATPQLEASLRSALLAVSPAVLRFRAAAAMRANVSASLGSIAVPVLYLRSSHDRLLSPAAGRHILSEVPQCTTVDIAGPHLLLQTAPKDCARAVGAFARLLG</sequence>
<evidence type="ECO:0000313" key="2">
    <source>
        <dbReference type="EMBL" id="TYT26472.1"/>
    </source>
</evidence>
<dbReference type="Gene3D" id="3.40.50.1820">
    <property type="entry name" value="alpha/beta hydrolase"/>
    <property type="match status" value="1"/>
</dbReference>
<dbReference type="Pfam" id="PF12146">
    <property type="entry name" value="Hydrolase_4"/>
    <property type="match status" value="1"/>
</dbReference>
<dbReference type="InterPro" id="IPR029058">
    <property type="entry name" value="AB_hydrolase_fold"/>
</dbReference>
<name>A0A5D4XU10_9GAMM</name>
<dbReference type="EMBL" id="VTFT01000001">
    <property type="protein sequence ID" value="TYT26472.1"/>
    <property type="molecule type" value="Genomic_DNA"/>
</dbReference>